<comment type="function">
    <text evidence="1">Required for the export of heme to the periplasm for the biogenesis of c-type cytochromes.</text>
</comment>
<feature type="transmembrane region" description="Helical" evidence="9">
    <location>
        <begin position="182"/>
        <end position="202"/>
    </location>
</feature>
<evidence type="ECO:0000256" key="4">
    <source>
        <dbReference type="ARBA" id="ARBA00016463"/>
    </source>
</evidence>
<evidence type="ECO:0000256" key="2">
    <source>
        <dbReference type="ARBA" id="ARBA00004141"/>
    </source>
</evidence>
<feature type="transmembrane region" description="Helical" evidence="9">
    <location>
        <begin position="139"/>
        <end position="162"/>
    </location>
</feature>
<evidence type="ECO:0000256" key="3">
    <source>
        <dbReference type="ARBA" id="ARBA00005840"/>
    </source>
</evidence>
<gene>
    <name evidence="11" type="ORF">DPF_0379</name>
</gene>
<comment type="subcellular location">
    <subcellularLocation>
        <location evidence="2">Membrane</location>
        <topology evidence="2">Multi-pass membrane protein</topology>
    </subcellularLocation>
</comment>
<sequence>MCRAILPLATTAAMLVAQYFIWVYAPEEMTMGLVQKIFYIHLPLAWWALVCFAGVFAGSIMVLVRNNHPAWDAFAAACAEVGVLLCGLALVTGSLWARSAWNTWWTWDPRLSTALVMWFVYAGYLILRGSGLGGASSTRICAVLGIIAFLDVPLVFFSARMWRSIHPAVFASQSGGLEPEMLVTVFVSLAAWGLLTLTLVLARWRIVRYQALMDEITLLGH</sequence>
<dbReference type="GO" id="GO:0017004">
    <property type="term" value="P:cytochrome complex assembly"/>
    <property type="evidence" value="ECO:0007669"/>
    <property type="project" value="UniProtKB-KW"/>
</dbReference>
<evidence type="ECO:0000256" key="9">
    <source>
        <dbReference type="SAM" id="Phobius"/>
    </source>
</evidence>
<dbReference type="InterPro" id="IPR003557">
    <property type="entry name" value="Cyt_c_biogenesis_CcmC"/>
</dbReference>
<keyword evidence="7 9" id="KW-1133">Transmembrane helix</keyword>
<dbReference type="PANTHER" id="PTHR30071">
    <property type="entry name" value="HEME EXPORTER PROTEIN C"/>
    <property type="match status" value="1"/>
</dbReference>
<dbReference type="STRING" id="1592317.DPF_0379"/>
<evidence type="ECO:0000256" key="8">
    <source>
        <dbReference type="ARBA" id="ARBA00023136"/>
    </source>
</evidence>
<dbReference type="GO" id="GO:0005886">
    <property type="term" value="C:plasma membrane"/>
    <property type="evidence" value="ECO:0007669"/>
    <property type="project" value="TreeGrafter"/>
</dbReference>
<dbReference type="GO" id="GO:0015232">
    <property type="term" value="F:heme transmembrane transporter activity"/>
    <property type="evidence" value="ECO:0007669"/>
    <property type="project" value="InterPro"/>
</dbReference>
<dbReference type="EMBL" id="BDFE01000006">
    <property type="protein sequence ID" value="GAU07684.1"/>
    <property type="molecule type" value="Genomic_DNA"/>
</dbReference>
<feature type="transmembrane region" description="Helical" evidence="9">
    <location>
        <begin position="44"/>
        <end position="64"/>
    </location>
</feature>
<feature type="transmembrane region" description="Helical" evidence="9">
    <location>
        <begin position="109"/>
        <end position="127"/>
    </location>
</feature>
<evidence type="ECO:0000256" key="7">
    <source>
        <dbReference type="ARBA" id="ARBA00022989"/>
    </source>
</evidence>
<keyword evidence="8 9" id="KW-0472">Membrane</keyword>
<keyword evidence="12" id="KW-1185">Reference proteome</keyword>
<organism evidence="11 12">
    <name type="scientific">Desulfoplanes formicivorans</name>
    <dbReference type="NCBI Taxonomy" id="1592317"/>
    <lineage>
        <taxon>Bacteria</taxon>
        <taxon>Pseudomonadati</taxon>
        <taxon>Thermodesulfobacteriota</taxon>
        <taxon>Desulfovibrionia</taxon>
        <taxon>Desulfovibrionales</taxon>
        <taxon>Desulfoplanaceae</taxon>
        <taxon>Desulfoplanes</taxon>
    </lineage>
</organism>
<accession>A0A194AFZ0</accession>
<dbReference type="Pfam" id="PF01578">
    <property type="entry name" value="Cytochrom_C_asm"/>
    <property type="match status" value="1"/>
</dbReference>
<evidence type="ECO:0000256" key="1">
    <source>
        <dbReference type="ARBA" id="ARBA00002442"/>
    </source>
</evidence>
<feature type="transmembrane region" description="Helical" evidence="9">
    <location>
        <begin position="73"/>
        <end position="97"/>
    </location>
</feature>
<keyword evidence="5 9" id="KW-0812">Transmembrane</keyword>
<dbReference type="OrthoDB" id="9778550at2"/>
<evidence type="ECO:0000259" key="10">
    <source>
        <dbReference type="Pfam" id="PF01578"/>
    </source>
</evidence>
<evidence type="ECO:0000256" key="6">
    <source>
        <dbReference type="ARBA" id="ARBA00022748"/>
    </source>
</evidence>
<evidence type="ECO:0000256" key="5">
    <source>
        <dbReference type="ARBA" id="ARBA00022692"/>
    </source>
</evidence>
<keyword evidence="6" id="KW-0201">Cytochrome c-type biogenesis</keyword>
<dbReference type="InterPro" id="IPR045062">
    <property type="entry name" value="Cyt_c_biogenesis_CcsA/CcmC"/>
</dbReference>
<dbReference type="GO" id="GO:0020037">
    <property type="term" value="F:heme binding"/>
    <property type="evidence" value="ECO:0007669"/>
    <property type="project" value="InterPro"/>
</dbReference>
<feature type="domain" description="Cytochrome c assembly protein" evidence="10">
    <location>
        <begin position="11"/>
        <end position="165"/>
    </location>
</feature>
<reference evidence="12" key="1">
    <citation type="submission" date="2016-06" db="EMBL/GenBank/DDBJ databases">
        <title>Draft genome sequence of Desulfoplanes formicivorans strain Pf12B.</title>
        <authorList>
            <person name="Watanabe M."/>
            <person name="Kojima H."/>
            <person name="Fukui M."/>
        </authorList>
    </citation>
    <scope>NUCLEOTIDE SEQUENCE [LARGE SCALE GENOMIC DNA]</scope>
    <source>
        <strain evidence="12">Pf12B</strain>
    </source>
</reference>
<name>A0A194AFZ0_9BACT</name>
<evidence type="ECO:0000313" key="12">
    <source>
        <dbReference type="Proteomes" id="UP000095200"/>
    </source>
</evidence>
<comment type="caution">
    <text evidence="11">The sequence shown here is derived from an EMBL/GenBank/DDBJ whole genome shotgun (WGS) entry which is preliminary data.</text>
</comment>
<comment type="similarity">
    <text evidence="3">Belongs to the CcmC/CycZ/HelC family.</text>
</comment>
<dbReference type="AlphaFoldDB" id="A0A194AFZ0"/>
<dbReference type="PANTHER" id="PTHR30071:SF1">
    <property type="entry name" value="CYTOCHROME B_B6 PROTEIN-RELATED"/>
    <property type="match status" value="1"/>
</dbReference>
<evidence type="ECO:0000313" key="11">
    <source>
        <dbReference type="EMBL" id="GAU07684.1"/>
    </source>
</evidence>
<proteinExistence type="inferred from homology"/>
<protein>
    <recommendedName>
        <fullName evidence="4">Heme exporter protein C</fullName>
    </recommendedName>
</protein>
<feature type="transmembrane region" description="Helical" evidence="9">
    <location>
        <begin position="5"/>
        <end position="24"/>
    </location>
</feature>
<dbReference type="PRINTS" id="PR01386">
    <property type="entry name" value="CCMCBIOGNSIS"/>
</dbReference>
<dbReference type="Proteomes" id="UP000095200">
    <property type="component" value="Unassembled WGS sequence"/>
</dbReference>
<dbReference type="InterPro" id="IPR002541">
    <property type="entry name" value="Cyt_c_assembly"/>
</dbReference>